<feature type="binding site" evidence="17">
    <location>
        <position position="777"/>
    </location>
    <ligand>
        <name>ATP</name>
        <dbReference type="ChEBI" id="CHEBI:30616"/>
        <label>2</label>
    </ligand>
</feature>
<dbReference type="Proteomes" id="UP000010880">
    <property type="component" value="Chromosome"/>
</dbReference>
<comment type="subunit">
    <text evidence="17">Composed of two chains; the small (or glutamine) chain promotes the hydrolysis of glutamine to ammonia, which is used by the large (or ammonia) chain to synthesize carbamoyl phosphate. Tetramer of heterodimers (alpha,beta)4.</text>
</comment>
<keyword evidence="4 17" id="KW-0055">Arginine biosynthesis</keyword>
<feature type="binding site" evidence="17">
    <location>
        <position position="778"/>
    </location>
    <ligand>
        <name>ATP</name>
        <dbReference type="ChEBI" id="CHEBI:30616"/>
        <label>2</label>
    </ligand>
</feature>
<evidence type="ECO:0000256" key="15">
    <source>
        <dbReference type="ARBA" id="ARBA00048816"/>
    </source>
</evidence>
<feature type="binding site" evidence="17">
    <location>
        <position position="831"/>
    </location>
    <ligand>
        <name>Mg(2+)</name>
        <dbReference type="ChEBI" id="CHEBI:18420"/>
        <label>3</label>
    </ligand>
</feature>
<keyword evidence="5 17" id="KW-0436">Ligase</keyword>
<dbReference type="FunFam" id="3.30.470.20:FF:000026">
    <property type="entry name" value="Carbamoyl-phosphate synthase large chain"/>
    <property type="match status" value="1"/>
</dbReference>
<feature type="binding site" evidence="17">
    <location>
        <position position="833"/>
    </location>
    <ligand>
        <name>Mn(2+)</name>
        <dbReference type="ChEBI" id="CHEBI:29035"/>
        <label>4</label>
    </ligand>
</feature>
<dbReference type="Pfam" id="PF25596">
    <property type="entry name" value="CPSase_L_D1"/>
    <property type="match status" value="2"/>
</dbReference>
<dbReference type="UniPathway" id="UPA00068">
    <property type="reaction ID" value="UER00171"/>
</dbReference>
<dbReference type="SUPFAM" id="SSF56059">
    <property type="entry name" value="Glutathione synthetase ATP-binding domain-like"/>
    <property type="match status" value="2"/>
</dbReference>
<feature type="binding site" evidence="17">
    <location>
        <position position="175"/>
    </location>
    <ligand>
        <name>ATP</name>
        <dbReference type="ChEBI" id="CHEBI:30616"/>
        <label>1</label>
    </ligand>
</feature>
<feature type="binding site" evidence="17">
    <location>
        <position position="831"/>
    </location>
    <ligand>
        <name>ATP</name>
        <dbReference type="ChEBI" id="CHEBI:30616"/>
        <label>2</label>
    </ligand>
</feature>
<feature type="binding site" evidence="17">
    <location>
        <position position="208"/>
    </location>
    <ligand>
        <name>ATP</name>
        <dbReference type="ChEBI" id="CHEBI:30616"/>
        <label>1</label>
    </ligand>
</feature>
<feature type="binding site" evidence="17">
    <location>
        <position position="242"/>
    </location>
    <ligand>
        <name>ATP</name>
        <dbReference type="ChEBI" id="CHEBI:30616"/>
        <label>1</label>
    </ligand>
</feature>
<feature type="binding site" evidence="17">
    <location>
        <position position="819"/>
    </location>
    <ligand>
        <name>Mn(2+)</name>
        <dbReference type="ChEBI" id="CHEBI:29035"/>
        <label>3</label>
    </ligand>
</feature>
<dbReference type="InterPro" id="IPR011607">
    <property type="entry name" value="MGS-like_dom"/>
</dbReference>
<feature type="binding site" evidence="17">
    <location>
        <position position="298"/>
    </location>
    <ligand>
        <name>Mn(2+)</name>
        <dbReference type="ChEBI" id="CHEBI:29035"/>
        <label>2</label>
    </ligand>
</feature>
<comment type="domain">
    <text evidence="17">The large subunit is composed of 2 ATP-grasp domains that are involved in binding the 2 ATP molecules needed for carbamoyl phosphate synthesis. The N-terminal ATP-grasp domain (referred to as the carboxyphosphate synthetic component) catalyzes the ATP-dependent phosphorylation of hydrogencarbonate to carboxyphosphate and the subsequent nucleophilic attack by ammonia to form a carbamate intermediate. The C-terminal ATP-grasp domain (referred to as the carbamoyl phosphate synthetic component) then catalyzes the phosphorylation of carbamate with the second ATP to form the end product carbamoyl phosphate. The reactive and unstable enzyme intermediates are sequentially channeled from one active site to the next through the interior of the protein over a distance of at least 96 A.</text>
</comment>
<comment type="cofactor">
    <cofactor evidence="1">
        <name>Mn(2+)</name>
        <dbReference type="ChEBI" id="CHEBI:29035"/>
    </cofactor>
</comment>
<dbReference type="SUPFAM" id="SSF52335">
    <property type="entry name" value="Methylglyoxal synthase-like"/>
    <property type="match status" value="1"/>
</dbReference>
<dbReference type="InterPro" id="IPR006275">
    <property type="entry name" value="CPSase_lsu"/>
</dbReference>
<keyword evidence="6 17" id="KW-0028">Amino-acid biosynthesis</keyword>
<feature type="domain" description="MGS-like" evidence="20">
    <location>
        <begin position="929"/>
        <end position="1066"/>
    </location>
</feature>
<dbReference type="FunFam" id="1.10.1030.10:FF:000002">
    <property type="entry name" value="Carbamoyl-phosphate synthase large chain"/>
    <property type="match status" value="1"/>
</dbReference>
<keyword evidence="10 17" id="KW-0067">ATP-binding</keyword>
<evidence type="ECO:0000259" key="19">
    <source>
        <dbReference type="PROSITE" id="PS50975"/>
    </source>
</evidence>
<dbReference type="PRINTS" id="PR00098">
    <property type="entry name" value="CPSASE"/>
</dbReference>
<keyword evidence="18" id="KW-0175">Coiled coil</keyword>
<dbReference type="InterPro" id="IPR016185">
    <property type="entry name" value="PreATP-grasp_dom_sf"/>
</dbReference>
<dbReference type="SUPFAM" id="SSF48108">
    <property type="entry name" value="Carbamoyl phosphate synthetase, large subunit connection domain"/>
    <property type="match status" value="1"/>
</dbReference>
<feature type="binding site" evidence="17">
    <location>
        <position position="243"/>
    </location>
    <ligand>
        <name>ATP</name>
        <dbReference type="ChEBI" id="CHEBI:30616"/>
        <label>1</label>
    </ligand>
</feature>
<evidence type="ECO:0000256" key="6">
    <source>
        <dbReference type="ARBA" id="ARBA00022605"/>
    </source>
</evidence>
<dbReference type="Gene3D" id="3.30.1490.20">
    <property type="entry name" value="ATP-grasp fold, A domain"/>
    <property type="match status" value="1"/>
</dbReference>
<dbReference type="GO" id="GO:0006526">
    <property type="term" value="P:L-arginine biosynthetic process"/>
    <property type="evidence" value="ECO:0007669"/>
    <property type="project" value="UniProtKB-UniRule"/>
</dbReference>
<dbReference type="InterPro" id="IPR036897">
    <property type="entry name" value="CarbamoylP_synth_lsu_oligo_sf"/>
</dbReference>
<dbReference type="GO" id="GO:0006541">
    <property type="term" value="P:glutamine metabolic process"/>
    <property type="evidence" value="ECO:0007669"/>
    <property type="project" value="TreeGrafter"/>
</dbReference>
<feature type="binding site" evidence="17">
    <location>
        <position position="831"/>
    </location>
    <ligand>
        <name>Mg(2+)</name>
        <dbReference type="ChEBI" id="CHEBI:18420"/>
        <label>4</label>
    </ligand>
</feature>
<dbReference type="FunFam" id="3.30.470.20:FF:000001">
    <property type="entry name" value="Carbamoyl-phosphate synthase large chain"/>
    <property type="match status" value="1"/>
</dbReference>
<dbReference type="PROSITE" id="PS51855">
    <property type="entry name" value="MGS"/>
    <property type="match status" value="1"/>
</dbReference>
<dbReference type="Pfam" id="PF02142">
    <property type="entry name" value="MGS"/>
    <property type="match status" value="1"/>
</dbReference>
<evidence type="ECO:0000256" key="9">
    <source>
        <dbReference type="ARBA" id="ARBA00022741"/>
    </source>
</evidence>
<evidence type="ECO:0000256" key="13">
    <source>
        <dbReference type="ARBA" id="ARBA00023211"/>
    </source>
</evidence>
<protein>
    <recommendedName>
        <fullName evidence="17">Carbamoyl phosphate synthase large chain</fullName>
        <ecNumber evidence="17">6.3.4.16</ecNumber>
        <ecNumber evidence="17">6.3.5.5</ecNumber>
    </recommendedName>
    <alternativeName>
        <fullName evidence="17">Carbamoyl phosphate synthetase ammonia chain</fullName>
    </alternativeName>
</protein>
<dbReference type="HAMAP" id="MF_01210_A">
    <property type="entry name" value="CPSase_L_chain_A"/>
    <property type="match status" value="1"/>
</dbReference>
<evidence type="ECO:0000313" key="22">
    <source>
        <dbReference type="Proteomes" id="UP000010880"/>
    </source>
</evidence>
<dbReference type="OrthoDB" id="9804197at2"/>
<evidence type="ECO:0000256" key="17">
    <source>
        <dbReference type="HAMAP-Rule" id="MF_01210"/>
    </source>
</evidence>
<evidence type="ECO:0000256" key="18">
    <source>
        <dbReference type="SAM" id="Coils"/>
    </source>
</evidence>
<comment type="catalytic activity">
    <reaction evidence="15 17">
        <text>hydrogencarbonate + L-glutamine + 2 ATP + H2O = carbamoyl phosphate + L-glutamate + 2 ADP + phosphate + 2 H(+)</text>
        <dbReference type="Rhea" id="RHEA:18633"/>
        <dbReference type="ChEBI" id="CHEBI:15377"/>
        <dbReference type="ChEBI" id="CHEBI:15378"/>
        <dbReference type="ChEBI" id="CHEBI:17544"/>
        <dbReference type="ChEBI" id="CHEBI:29985"/>
        <dbReference type="ChEBI" id="CHEBI:30616"/>
        <dbReference type="ChEBI" id="CHEBI:43474"/>
        <dbReference type="ChEBI" id="CHEBI:58228"/>
        <dbReference type="ChEBI" id="CHEBI:58359"/>
        <dbReference type="ChEBI" id="CHEBI:456216"/>
        <dbReference type="EC" id="6.3.5.5"/>
    </reaction>
</comment>
<dbReference type="HAMAP" id="MF_01210_B">
    <property type="entry name" value="CPSase_L_chain_B"/>
    <property type="match status" value="1"/>
</dbReference>
<comment type="similarity">
    <text evidence="3 17">Belongs to the CarB family.</text>
</comment>
<comment type="catalytic activity">
    <reaction evidence="14 17">
        <text>hydrogencarbonate + NH4(+) + 2 ATP = carbamoyl phosphate + 2 ADP + phosphate + 2 H(+)</text>
        <dbReference type="Rhea" id="RHEA:18029"/>
        <dbReference type="ChEBI" id="CHEBI:15378"/>
        <dbReference type="ChEBI" id="CHEBI:17544"/>
        <dbReference type="ChEBI" id="CHEBI:28938"/>
        <dbReference type="ChEBI" id="CHEBI:30616"/>
        <dbReference type="ChEBI" id="CHEBI:43474"/>
        <dbReference type="ChEBI" id="CHEBI:58228"/>
        <dbReference type="ChEBI" id="CHEBI:456216"/>
        <dbReference type="EC" id="6.3.4.16"/>
    </reaction>
</comment>
<evidence type="ECO:0000256" key="10">
    <source>
        <dbReference type="ARBA" id="ARBA00022840"/>
    </source>
</evidence>
<evidence type="ECO:0000256" key="14">
    <source>
        <dbReference type="ARBA" id="ARBA00047359"/>
    </source>
</evidence>
<keyword evidence="22" id="KW-1185">Reference proteome</keyword>
<dbReference type="InterPro" id="IPR005483">
    <property type="entry name" value="CPSase_dom"/>
</dbReference>
<evidence type="ECO:0000256" key="16">
    <source>
        <dbReference type="ARBA" id="ARBA00060037"/>
    </source>
</evidence>
<dbReference type="Gene3D" id="3.40.50.20">
    <property type="match status" value="2"/>
</dbReference>
<feature type="binding site" evidence="17">
    <location>
        <position position="298"/>
    </location>
    <ligand>
        <name>Mg(2+)</name>
        <dbReference type="ChEBI" id="CHEBI:18420"/>
        <label>1</label>
    </ligand>
</feature>
<reference evidence="22" key="1">
    <citation type="submission" date="2012-02" db="EMBL/GenBank/DDBJ databases">
        <title>The complete genome of Halobacteroides halobius DSM 5150.</title>
        <authorList>
            <person name="Lucas S."/>
            <person name="Copeland A."/>
            <person name="Lapidus A."/>
            <person name="Glavina del Rio T."/>
            <person name="Dalin E."/>
            <person name="Tice H."/>
            <person name="Bruce D."/>
            <person name="Goodwin L."/>
            <person name="Pitluck S."/>
            <person name="Peters L."/>
            <person name="Mikhailova N."/>
            <person name="Gu W."/>
            <person name="Kyrpides N."/>
            <person name="Mavromatis K."/>
            <person name="Ivanova N."/>
            <person name="Brettin T."/>
            <person name="Detter J.C."/>
            <person name="Han C."/>
            <person name="Larimer F."/>
            <person name="Land M."/>
            <person name="Hauser L."/>
            <person name="Markowitz V."/>
            <person name="Cheng J.-F."/>
            <person name="Hugenholtz P."/>
            <person name="Woyke T."/>
            <person name="Wu D."/>
            <person name="Tindall B."/>
            <person name="Pomrenke H."/>
            <person name="Brambilla E."/>
            <person name="Klenk H.-P."/>
            <person name="Eisen J.A."/>
        </authorList>
    </citation>
    <scope>NUCLEOTIDE SEQUENCE [LARGE SCALE GENOMIC DNA]</scope>
    <source>
        <strain evidence="22">ATCC 35273 / DSM 5150 / MD-1</strain>
    </source>
</reference>
<dbReference type="NCBIfam" id="NF009455">
    <property type="entry name" value="PRK12815.1"/>
    <property type="match status" value="1"/>
</dbReference>
<feature type="binding site" evidence="17">
    <location>
        <position position="176"/>
    </location>
    <ligand>
        <name>ATP</name>
        <dbReference type="ChEBI" id="CHEBI:30616"/>
        <label>1</label>
    </ligand>
</feature>
<proteinExistence type="inferred from homology"/>
<dbReference type="SMART" id="SM01209">
    <property type="entry name" value="GARS_A"/>
    <property type="match status" value="1"/>
</dbReference>
<feature type="domain" description="ATP-grasp" evidence="19">
    <location>
        <begin position="133"/>
        <end position="327"/>
    </location>
</feature>
<organism evidence="21 22">
    <name type="scientific">Halobacteroides halobius (strain ATCC 35273 / DSM 5150 / MD-1)</name>
    <dbReference type="NCBI Taxonomy" id="748449"/>
    <lineage>
        <taxon>Bacteria</taxon>
        <taxon>Bacillati</taxon>
        <taxon>Bacillota</taxon>
        <taxon>Clostridia</taxon>
        <taxon>Halanaerobiales</taxon>
        <taxon>Halobacteroidaceae</taxon>
        <taxon>Halobacteroides</taxon>
    </lineage>
</organism>
<dbReference type="eggNOG" id="COG0458">
    <property type="taxonomic scope" value="Bacteria"/>
</dbReference>
<accession>L0K9V3</accession>
<evidence type="ECO:0000256" key="8">
    <source>
        <dbReference type="ARBA" id="ARBA00022737"/>
    </source>
</evidence>
<dbReference type="GO" id="GO:0005524">
    <property type="term" value="F:ATP binding"/>
    <property type="evidence" value="ECO:0007669"/>
    <property type="project" value="UniProtKB-UniRule"/>
</dbReference>
<dbReference type="FunFam" id="3.30.1490.20:FF:000001">
    <property type="entry name" value="Carbamoyl-phosphate synthase large chain"/>
    <property type="match status" value="1"/>
</dbReference>
<dbReference type="STRING" id="748449.Halha_0917"/>
<feature type="binding site" evidence="17">
    <location>
        <position position="706"/>
    </location>
    <ligand>
        <name>ATP</name>
        <dbReference type="ChEBI" id="CHEBI:30616"/>
        <label>2</label>
    </ligand>
</feature>
<feature type="binding site" evidence="17">
    <location>
        <position position="831"/>
    </location>
    <ligand>
        <name>Mn(2+)</name>
        <dbReference type="ChEBI" id="CHEBI:29035"/>
        <label>4</label>
    </ligand>
</feature>
<dbReference type="SMART" id="SM00851">
    <property type="entry name" value="MGS"/>
    <property type="match status" value="1"/>
</dbReference>
<evidence type="ECO:0000256" key="3">
    <source>
        <dbReference type="ARBA" id="ARBA00009799"/>
    </source>
</evidence>
<feature type="region of interest" description="Carbamoyl phosphate synthetic domain" evidence="17">
    <location>
        <begin position="546"/>
        <end position="928"/>
    </location>
</feature>
<keyword evidence="11" id="KW-0460">Magnesium</keyword>
<dbReference type="GO" id="GO:0004087">
    <property type="term" value="F:carbamoyl-phosphate synthase (ammonia) activity"/>
    <property type="evidence" value="ECO:0007669"/>
    <property type="project" value="UniProtKB-EC"/>
</dbReference>
<dbReference type="FunFam" id="3.40.50.20:FF:000002">
    <property type="entry name" value="Carbamoyl-phosphate synthase large chain"/>
    <property type="match status" value="1"/>
</dbReference>
<dbReference type="GO" id="GO:0005737">
    <property type="term" value="C:cytoplasm"/>
    <property type="evidence" value="ECO:0007669"/>
    <property type="project" value="TreeGrafter"/>
</dbReference>
<dbReference type="SUPFAM" id="SSF52440">
    <property type="entry name" value="PreATP-grasp domain"/>
    <property type="match status" value="2"/>
</dbReference>
<feature type="domain" description="ATP-grasp" evidence="19">
    <location>
        <begin position="670"/>
        <end position="860"/>
    </location>
</feature>
<dbReference type="PROSITE" id="PS00866">
    <property type="entry name" value="CPSASE_1"/>
    <property type="match status" value="2"/>
</dbReference>
<dbReference type="EC" id="6.3.5.5" evidence="17"/>
<dbReference type="Pfam" id="PF02787">
    <property type="entry name" value="CPSase_L_D3"/>
    <property type="match status" value="1"/>
</dbReference>
<dbReference type="Gene3D" id="1.10.1030.10">
    <property type="entry name" value="Carbamoyl-phosphate synthetase, large subunit oligomerisation domain"/>
    <property type="match status" value="1"/>
</dbReference>
<dbReference type="Gene3D" id="3.30.470.20">
    <property type="entry name" value="ATP-grasp fold, B domain"/>
    <property type="match status" value="2"/>
</dbReference>
<evidence type="ECO:0000256" key="4">
    <source>
        <dbReference type="ARBA" id="ARBA00022571"/>
    </source>
</evidence>
<feature type="binding site" evidence="17">
    <location>
        <position position="819"/>
    </location>
    <ligand>
        <name>Mg(2+)</name>
        <dbReference type="ChEBI" id="CHEBI:18420"/>
        <label>3</label>
    </ligand>
</feature>
<feature type="binding site" evidence="17">
    <location>
        <position position="298"/>
    </location>
    <ligand>
        <name>Mn(2+)</name>
        <dbReference type="ChEBI" id="CHEBI:29035"/>
        <label>1</label>
    </ligand>
</feature>
<keyword evidence="8 17" id="KW-0677">Repeat</keyword>
<keyword evidence="12 17" id="KW-0665">Pyrimidine biosynthesis</keyword>
<evidence type="ECO:0000256" key="2">
    <source>
        <dbReference type="ARBA" id="ARBA00005077"/>
    </source>
</evidence>
<feature type="binding site" evidence="17">
    <location>
        <position position="833"/>
    </location>
    <ligand>
        <name>Mg(2+)</name>
        <dbReference type="ChEBI" id="CHEBI:18420"/>
        <label>4</label>
    </ligand>
</feature>
<dbReference type="EC" id="6.3.4.16" evidence="17"/>
<dbReference type="CDD" id="cd01424">
    <property type="entry name" value="MGS_CPS_II"/>
    <property type="match status" value="1"/>
</dbReference>
<feature type="region of interest" description="Carboxyphosphate synthetic domain" evidence="17">
    <location>
        <begin position="1"/>
        <end position="401"/>
    </location>
</feature>
<evidence type="ECO:0000256" key="1">
    <source>
        <dbReference type="ARBA" id="ARBA00001936"/>
    </source>
</evidence>
<dbReference type="InterPro" id="IPR011761">
    <property type="entry name" value="ATP-grasp"/>
</dbReference>
<comment type="pathway">
    <text evidence="2 17">Amino-acid biosynthesis; L-arginine biosynthesis; carbamoyl phosphate from bicarbonate: step 1/1.</text>
</comment>
<evidence type="ECO:0000256" key="12">
    <source>
        <dbReference type="ARBA" id="ARBA00022975"/>
    </source>
</evidence>
<dbReference type="SMART" id="SM01096">
    <property type="entry name" value="CPSase_L_D3"/>
    <property type="match status" value="1"/>
</dbReference>
<keyword evidence="9 17" id="KW-0547">Nucleotide-binding</keyword>
<name>L0K9V3_HALHC</name>
<comment type="function">
    <text evidence="16">Small subunit of the glutamine-dependent carbamoyl phosphate synthetase (CPSase). CPSase catalyzes the formation of carbamoyl phosphate from the ammonia moiety of glutamine, carbonate, and phosphate donated by ATP, constituting the first step of the biosynthetic pathway leading to pyrimidine nucleotides. The large subunit (synthetase) binds the substrates ammonia (free or transferred from glutamine from the small subunit), hydrogencarbonate and ATP and carries out an ATP-coupled ligase reaction, activating hydrogencarbonate by forming carboxy phosphate which reacts with ammonia to form carbamoyl phosphate.</text>
</comment>
<dbReference type="FunFam" id="3.40.50.20:FF:000001">
    <property type="entry name" value="Carbamoyl-phosphate synthase large chain"/>
    <property type="match status" value="1"/>
</dbReference>
<feature type="binding site" evidence="17">
    <location>
        <position position="831"/>
    </location>
    <ligand>
        <name>Mn(2+)</name>
        <dbReference type="ChEBI" id="CHEBI:29035"/>
        <label>3</label>
    </ligand>
</feature>
<evidence type="ECO:0000259" key="20">
    <source>
        <dbReference type="PROSITE" id="PS51855"/>
    </source>
</evidence>
<feature type="binding site" evidence="17">
    <location>
        <position position="210"/>
    </location>
    <ligand>
        <name>ATP</name>
        <dbReference type="ChEBI" id="CHEBI:30616"/>
        <label>1</label>
    </ligand>
</feature>
<feature type="binding site" evidence="17">
    <location>
        <position position="776"/>
    </location>
    <ligand>
        <name>ATP</name>
        <dbReference type="ChEBI" id="CHEBI:30616"/>
        <label>2</label>
    </ligand>
</feature>
<dbReference type="GO" id="GO:0046872">
    <property type="term" value="F:metal ion binding"/>
    <property type="evidence" value="ECO:0007669"/>
    <property type="project" value="UniProtKB-KW"/>
</dbReference>
<dbReference type="GO" id="GO:0044205">
    <property type="term" value="P:'de novo' UMP biosynthetic process"/>
    <property type="evidence" value="ECO:0007669"/>
    <property type="project" value="UniProtKB-UniRule"/>
</dbReference>
<feature type="binding site" evidence="17">
    <location>
        <position position="129"/>
    </location>
    <ligand>
        <name>ATP</name>
        <dbReference type="ChEBI" id="CHEBI:30616"/>
        <label>1</label>
    </ligand>
</feature>
<feature type="binding site" evidence="17">
    <location>
        <position position="298"/>
    </location>
    <ligand>
        <name>ATP</name>
        <dbReference type="ChEBI" id="CHEBI:30616"/>
        <label>1</label>
    </ligand>
</feature>
<dbReference type="NCBIfam" id="TIGR01369">
    <property type="entry name" value="CPSaseII_lrg"/>
    <property type="match status" value="1"/>
</dbReference>
<dbReference type="InterPro" id="IPR033937">
    <property type="entry name" value="MGS_CPS_CarB"/>
</dbReference>
<keyword evidence="7" id="KW-0479">Metal-binding</keyword>
<dbReference type="InterPro" id="IPR005479">
    <property type="entry name" value="CPAse_ATP-bd"/>
</dbReference>
<dbReference type="InterPro" id="IPR005480">
    <property type="entry name" value="CPSase_lsu_oligo"/>
</dbReference>
<feature type="binding site" evidence="17">
    <location>
        <position position="300"/>
    </location>
    <ligand>
        <name>Mn(2+)</name>
        <dbReference type="ChEBI" id="CHEBI:29035"/>
        <label>2</label>
    </ligand>
</feature>
<sequence>MTQRKDLDKVMVIGSGPIIIGQAAEFDYSGSQACRALRDEGLEVVLVNSNPATIMTDKNMADRVYIEPLTVESVSQILEQEKPDGLLPTLGGQTGLNLATDLAEAGILDELGIELLGTPIATIQQAEDRNSFKALMDEIDEPVLSSRITENIVEAKHIANDIGYPVIVRPAYTMGGAGGGVANNPDELEEIANRGFKHSLIGQVLIEKSIKGWKEIEYEVMRDSNDNCITVCNMENFDPVGVHTGDSIVFAPSQTLADKEYQMLRSSALKIIRALGIEGGCNVQYALDPDTFQYHVIEVNPRVSRSSALASKATGYPIAKVSAKIALGYTLDEIENAITQRTKACFEPALDYVVTKIPRWPFDKFHYADRELGTQMKATGEVMSIDRTIETSLLKAVRSLEIGAYGFKHQDIEELSNEEIEKQLKDATDQRLFVIAEAMRRGYTVEDIYQITEITTFFLYKIKNIIDCEQRLAEEITTELLTEAKELGFSDHEIAQLTSKSEEEIKELRREEEIKPVYKMVDTCAAEFEAETPYYYSSYEQINESKTTDQDKVMVLGSGPIRIGQGIEFDYCSVHSVWALDELGYESVIVNNNPETVSTDFDTSDRLYFEPLTKEDVMHIVEHEEPEGVVLQFGGQTSINLAKPLAEAGVNILGTSVEAIDLAEDRDKFINLLQDLEIATPIGDVAASMDEAKKIAQDIGYPVLVRPSYVLGGRAMEVVYNQDELLNYMETAVKVSPEHPILIDKYMIGKEIEVDAISDGEDVIIPGIMEHVERAGVHSGDSIAVYPAQTLTEELENKIEEYTTKLVRAMNVKGLVNIQCVIFEDEVYVIEVNPRSSRTIPYLSKVTGIPMVKLATKAMLGEKLAKMDYPTGLVPKQDHVAVKVPVFSFSKLTKVDTNLGPEMKSTGEVLGLDEDYEKALYKGFIGAGIDIPEEGTILATVADKDKQEAIPYIKEFAKLGFKIIATKGTAQALRESGVEVKEVNKLSEEGSPNVIELIKQDQIDLVVNTLTKGKVPARDGFQIRRNAVEMGVPCLTSLDTTEAILHVLQEIKSGVKITAKALQDYV</sequence>
<evidence type="ECO:0000256" key="5">
    <source>
        <dbReference type="ARBA" id="ARBA00022598"/>
    </source>
</evidence>
<feature type="region of interest" description="Allosteric domain" evidence="17">
    <location>
        <begin position="929"/>
        <end position="1066"/>
    </location>
</feature>
<feature type="binding site" evidence="17">
    <location>
        <position position="169"/>
    </location>
    <ligand>
        <name>ATP</name>
        <dbReference type="ChEBI" id="CHEBI:30616"/>
        <label>1</label>
    </ligand>
</feature>
<feature type="binding site" evidence="17">
    <location>
        <position position="300"/>
    </location>
    <ligand>
        <name>Mg(2+)</name>
        <dbReference type="ChEBI" id="CHEBI:18420"/>
        <label>2</label>
    </ligand>
</feature>
<feature type="binding site" evidence="17">
    <location>
        <position position="284"/>
    </location>
    <ligand>
        <name>ATP</name>
        <dbReference type="ChEBI" id="CHEBI:30616"/>
        <label>1</label>
    </ligand>
</feature>
<feature type="binding site" evidence="17">
    <location>
        <position position="751"/>
    </location>
    <ligand>
        <name>ATP</name>
        <dbReference type="ChEBI" id="CHEBI:30616"/>
        <label>2</label>
    </ligand>
</feature>
<feature type="binding site" evidence="17">
    <location>
        <position position="284"/>
    </location>
    <ligand>
        <name>Mg(2+)</name>
        <dbReference type="ChEBI" id="CHEBI:18420"/>
        <label>1</label>
    </ligand>
</feature>
<dbReference type="EMBL" id="CP003359">
    <property type="protein sequence ID" value="AGB40878.1"/>
    <property type="molecule type" value="Genomic_DNA"/>
</dbReference>
<dbReference type="NCBIfam" id="NF003671">
    <property type="entry name" value="PRK05294.1"/>
    <property type="match status" value="1"/>
</dbReference>
<gene>
    <name evidence="17" type="primary">carB</name>
    <name evidence="21" type="ordered locus">Halha_0917</name>
</gene>
<dbReference type="PANTHER" id="PTHR11405:SF53">
    <property type="entry name" value="CARBAMOYL-PHOSPHATE SYNTHASE [AMMONIA], MITOCHONDRIAL"/>
    <property type="match status" value="1"/>
</dbReference>
<dbReference type="PANTHER" id="PTHR11405">
    <property type="entry name" value="CARBAMOYLTRANSFERASE FAMILY MEMBER"/>
    <property type="match status" value="1"/>
</dbReference>
<comment type="cofactor">
    <cofactor evidence="17">
        <name>Mg(2+)</name>
        <dbReference type="ChEBI" id="CHEBI:18420"/>
    </cofactor>
    <cofactor evidence="17">
        <name>Mn(2+)</name>
        <dbReference type="ChEBI" id="CHEBI:29035"/>
    </cofactor>
    <text evidence="17">Binds 4 Mg(2+) or Mn(2+) ions per subunit.</text>
</comment>
<dbReference type="RefSeq" id="WP_015326603.1">
    <property type="nucleotide sequence ID" value="NC_019978.1"/>
</dbReference>
<dbReference type="PATRIC" id="fig|748449.3.peg.872"/>
<feature type="binding site" evidence="17">
    <location>
        <position position="215"/>
    </location>
    <ligand>
        <name>ATP</name>
        <dbReference type="ChEBI" id="CHEBI:30616"/>
        <label>1</label>
    </ligand>
</feature>
<dbReference type="PROSITE" id="PS50975">
    <property type="entry name" value="ATP_GRASP"/>
    <property type="match status" value="2"/>
</dbReference>
<dbReference type="UniPathway" id="UPA00070">
    <property type="reaction ID" value="UER00115"/>
</dbReference>
<comment type="pathway">
    <text evidence="17">Pyrimidine metabolism; UMP biosynthesis via de novo pathway; (S)-dihydroorotate from bicarbonate: step 1/3.</text>
</comment>
<dbReference type="PROSITE" id="PS00867">
    <property type="entry name" value="CPSASE_2"/>
    <property type="match status" value="2"/>
</dbReference>
<dbReference type="Gene3D" id="3.40.50.1380">
    <property type="entry name" value="Methylglyoxal synthase-like domain"/>
    <property type="match status" value="1"/>
</dbReference>
<feature type="binding site" evidence="17">
    <location>
        <position position="779"/>
    </location>
    <ligand>
        <name>ATP</name>
        <dbReference type="ChEBI" id="CHEBI:30616"/>
        <label>2</label>
    </ligand>
</feature>
<dbReference type="Pfam" id="PF02786">
    <property type="entry name" value="CPSase_L_D2"/>
    <property type="match status" value="2"/>
</dbReference>
<evidence type="ECO:0000313" key="21">
    <source>
        <dbReference type="EMBL" id="AGB40878.1"/>
    </source>
</evidence>
<keyword evidence="13" id="KW-0464">Manganese</keyword>
<dbReference type="InterPro" id="IPR036914">
    <property type="entry name" value="MGS-like_dom_sf"/>
</dbReference>
<dbReference type="GO" id="GO:0004088">
    <property type="term" value="F:carbamoyl-phosphate synthase (glutamine-hydrolyzing) activity"/>
    <property type="evidence" value="ECO:0007669"/>
    <property type="project" value="UniProtKB-UniRule"/>
</dbReference>
<evidence type="ECO:0000256" key="7">
    <source>
        <dbReference type="ARBA" id="ARBA00022723"/>
    </source>
</evidence>
<feature type="binding site" evidence="17">
    <location>
        <position position="298"/>
    </location>
    <ligand>
        <name>Mg(2+)</name>
        <dbReference type="ChEBI" id="CHEBI:18420"/>
        <label>2</label>
    </ligand>
</feature>
<dbReference type="KEGG" id="hhl:Halha_0917"/>
<feature type="binding site" evidence="17">
    <location>
        <position position="745"/>
    </location>
    <ligand>
        <name>ATP</name>
        <dbReference type="ChEBI" id="CHEBI:30616"/>
        <label>2</label>
    </ligand>
</feature>
<feature type="binding site" evidence="17">
    <location>
        <position position="819"/>
    </location>
    <ligand>
        <name>ATP</name>
        <dbReference type="ChEBI" id="CHEBI:30616"/>
        <label>2</label>
    </ligand>
</feature>
<feature type="binding site" evidence="17">
    <location>
        <position position="284"/>
    </location>
    <ligand>
        <name>Mn(2+)</name>
        <dbReference type="ChEBI" id="CHEBI:29035"/>
        <label>1</label>
    </ligand>
</feature>
<dbReference type="InterPro" id="IPR058047">
    <property type="entry name" value="CPSase_preATP-grasp"/>
</dbReference>
<comment type="function">
    <text evidence="17">Large subunit of the glutamine-dependent carbamoyl phosphate synthetase (CPSase). CPSase catalyzes the formation of carbamoyl phosphate from the ammonia moiety of glutamine, carbonate, and phosphate donated by ATP, constituting the first step of 2 biosynthetic pathways, one leading to arginine and/or urea and the other to pyrimidine nucleotides. The large subunit (synthetase) binds the substrates ammonia (free or transferred from glutamine from the small subunit), hydrogencarbonate and ATP and carries out an ATP-coupled ligase reaction, activating hydrogencarbonate by forming carboxy phosphate which reacts with ammonia to form carbamoyl phosphate.</text>
</comment>
<feature type="binding site" evidence="17">
    <location>
        <position position="241"/>
    </location>
    <ligand>
        <name>ATP</name>
        <dbReference type="ChEBI" id="CHEBI:30616"/>
        <label>1</label>
    </ligand>
</feature>
<dbReference type="AlphaFoldDB" id="L0K9V3"/>
<comment type="caution">
    <text evidence="17">Lacks conserved residue(s) required for the propagation of feature annotation.</text>
</comment>
<feature type="coiled-coil region" evidence="18">
    <location>
        <begin position="410"/>
        <end position="437"/>
    </location>
</feature>
<dbReference type="HOGENOM" id="CLU_000513_1_3_9"/>
<evidence type="ECO:0000256" key="11">
    <source>
        <dbReference type="ARBA" id="ARBA00022842"/>
    </source>
</evidence>
<dbReference type="InterPro" id="IPR013815">
    <property type="entry name" value="ATP_grasp_subdomain_1"/>
</dbReference>